<name>A0A835ML28_9ROSI</name>
<feature type="region of interest" description="Disordered" evidence="1">
    <location>
        <begin position="38"/>
        <end position="90"/>
    </location>
</feature>
<dbReference type="OrthoDB" id="9909923at2759"/>
<feature type="region of interest" description="Disordered" evidence="1">
    <location>
        <begin position="150"/>
        <end position="197"/>
    </location>
</feature>
<sequence length="197" mass="22093">MVHGIPQFTPSIAFRSFFVDHEAKISVAKSFETITKKRARTRAPACSGSVDFSPAANRPRRRDPNTSPDHSIAVSQAPSPESNPNSPSPVTTMFHCTGRAYLDMHGLIFETSICYWQDQPAIIRDPVHQESAQLEQRRAARTTVQCTSTEPAYKNNPMTTYALPRTRNNNPDERTWPHEQVKTPKRDCARNAGREGS</sequence>
<dbReference type="EMBL" id="JADGMS010000019">
    <property type="protein sequence ID" value="KAF9661358.1"/>
    <property type="molecule type" value="Genomic_DNA"/>
</dbReference>
<proteinExistence type="predicted"/>
<organism evidence="2 3">
    <name type="scientific">Salix dunnii</name>
    <dbReference type="NCBI Taxonomy" id="1413687"/>
    <lineage>
        <taxon>Eukaryota</taxon>
        <taxon>Viridiplantae</taxon>
        <taxon>Streptophyta</taxon>
        <taxon>Embryophyta</taxon>
        <taxon>Tracheophyta</taxon>
        <taxon>Spermatophyta</taxon>
        <taxon>Magnoliopsida</taxon>
        <taxon>eudicotyledons</taxon>
        <taxon>Gunneridae</taxon>
        <taxon>Pentapetalae</taxon>
        <taxon>rosids</taxon>
        <taxon>fabids</taxon>
        <taxon>Malpighiales</taxon>
        <taxon>Salicaceae</taxon>
        <taxon>Saliceae</taxon>
        <taxon>Salix</taxon>
    </lineage>
</organism>
<keyword evidence="3" id="KW-1185">Reference proteome</keyword>
<dbReference type="AlphaFoldDB" id="A0A835ML28"/>
<feature type="compositionally biased region" description="Polar residues" evidence="1">
    <location>
        <begin position="66"/>
        <end position="77"/>
    </location>
</feature>
<evidence type="ECO:0000313" key="3">
    <source>
        <dbReference type="Proteomes" id="UP000657918"/>
    </source>
</evidence>
<feature type="compositionally biased region" description="Low complexity" evidence="1">
    <location>
        <begin position="78"/>
        <end position="89"/>
    </location>
</feature>
<accession>A0A835ML28</accession>
<reference evidence="2 3" key="1">
    <citation type="submission" date="2020-10" db="EMBL/GenBank/DDBJ databases">
        <title>Plant Genome Project.</title>
        <authorList>
            <person name="Zhang R.-G."/>
        </authorList>
    </citation>
    <scope>NUCLEOTIDE SEQUENCE [LARGE SCALE GENOMIC DNA]</scope>
    <source>
        <strain evidence="2">FAFU-HL-1</strain>
        <tissue evidence="2">Leaf</tissue>
    </source>
</reference>
<gene>
    <name evidence="2" type="ORF">SADUNF_Sadunf19G0060000</name>
</gene>
<evidence type="ECO:0000313" key="2">
    <source>
        <dbReference type="EMBL" id="KAF9661358.1"/>
    </source>
</evidence>
<evidence type="ECO:0000256" key="1">
    <source>
        <dbReference type="SAM" id="MobiDB-lite"/>
    </source>
</evidence>
<feature type="compositionally biased region" description="Basic and acidic residues" evidence="1">
    <location>
        <begin position="170"/>
        <end position="197"/>
    </location>
</feature>
<protein>
    <submittedName>
        <fullName evidence="2">Uncharacterized protein</fullName>
    </submittedName>
</protein>
<dbReference type="Proteomes" id="UP000657918">
    <property type="component" value="Unassembled WGS sequence"/>
</dbReference>
<comment type="caution">
    <text evidence="2">The sequence shown here is derived from an EMBL/GenBank/DDBJ whole genome shotgun (WGS) entry which is preliminary data.</text>
</comment>